<comment type="caution">
    <text evidence="2">The sequence shown here is derived from an EMBL/GenBank/DDBJ whole genome shotgun (WGS) entry which is preliminary data.</text>
</comment>
<feature type="transmembrane region" description="Helical" evidence="1">
    <location>
        <begin position="94"/>
        <end position="113"/>
    </location>
</feature>
<feature type="transmembrane region" description="Helical" evidence="1">
    <location>
        <begin position="119"/>
        <end position="141"/>
    </location>
</feature>
<dbReference type="RefSeq" id="WP_258844366.1">
    <property type="nucleotide sequence ID" value="NZ_JANUGX010000004.1"/>
</dbReference>
<accession>A0ABT2A344</accession>
<gene>
    <name evidence="2" type="ORF">NX782_05285</name>
</gene>
<reference evidence="2 3" key="1">
    <citation type="submission" date="2022-08" db="EMBL/GenBank/DDBJ databases">
        <title>Reclassification of Massilia species as members of the genera Telluria, Duganella, Pseudoduganella, Mokoshia gen. nov. and Zemynaea gen. nov. using orthogonal and non-orthogonal genome-based approaches.</title>
        <authorList>
            <person name="Bowman J.P."/>
        </authorList>
    </citation>
    <scope>NUCLEOTIDE SEQUENCE [LARGE SCALE GENOMIC DNA]</scope>
    <source>
        <strain evidence="2 3">LMG 28164</strain>
    </source>
</reference>
<evidence type="ECO:0008006" key="4">
    <source>
        <dbReference type="Google" id="ProtNLM"/>
    </source>
</evidence>
<dbReference type="Proteomes" id="UP001205560">
    <property type="component" value="Unassembled WGS sequence"/>
</dbReference>
<keyword evidence="3" id="KW-1185">Reference proteome</keyword>
<evidence type="ECO:0000313" key="2">
    <source>
        <dbReference type="EMBL" id="MCS0588611.1"/>
    </source>
</evidence>
<keyword evidence="1" id="KW-0472">Membrane</keyword>
<protein>
    <recommendedName>
        <fullName evidence="4">MFS transporter</fullName>
    </recommendedName>
</protein>
<evidence type="ECO:0000313" key="3">
    <source>
        <dbReference type="Proteomes" id="UP001205560"/>
    </source>
</evidence>
<feature type="transmembrane region" description="Helical" evidence="1">
    <location>
        <begin position="20"/>
        <end position="41"/>
    </location>
</feature>
<sequence>MAGETTPIDAAARMSHSHSLAALTIVSMLGLAAVLSLTRAGGDASKTLWTVMPAIIAVTAGSLYRSYKRVDICALKAVRNDELRQASLSRAWRNGFVAVLGLQPLLALFLTWSGTEYGIALMAAVTVCAGATTVHTSLLWYDR</sequence>
<organism evidence="2 3">
    <name type="scientific">Massilia norwichensis</name>
    <dbReference type="NCBI Taxonomy" id="1442366"/>
    <lineage>
        <taxon>Bacteria</taxon>
        <taxon>Pseudomonadati</taxon>
        <taxon>Pseudomonadota</taxon>
        <taxon>Betaproteobacteria</taxon>
        <taxon>Burkholderiales</taxon>
        <taxon>Oxalobacteraceae</taxon>
        <taxon>Telluria group</taxon>
        <taxon>Massilia</taxon>
    </lineage>
</organism>
<keyword evidence="1" id="KW-1133">Transmembrane helix</keyword>
<name>A0ABT2A344_9BURK</name>
<dbReference type="EMBL" id="JANUGX010000004">
    <property type="protein sequence ID" value="MCS0588611.1"/>
    <property type="molecule type" value="Genomic_DNA"/>
</dbReference>
<feature type="transmembrane region" description="Helical" evidence="1">
    <location>
        <begin position="47"/>
        <end position="67"/>
    </location>
</feature>
<evidence type="ECO:0000256" key="1">
    <source>
        <dbReference type="SAM" id="Phobius"/>
    </source>
</evidence>
<proteinExistence type="predicted"/>
<keyword evidence="1" id="KW-0812">Transmembrane</keyword>